<feature type="transmembrane region" description="Helical" evidence="1">
    <location>
        <begin position="77"/>
        <end position="97"/>
    </location>
</feature>
<dbReference type="OrthoDB" id="329949at2"/>
<protein>
    <submittedName>
        <fullName evidence="2">Uncharacterized protein</fullName>
    </submittedName>
</protein>
<gene>
    <name evidence="2" type="ORF">CH362_00025</name>
</gene>
<sequence>MINSGKSVQYFGIFLLIEGFLLITVPNFFLSLFLLSASDVWVRVVGLTLIILGYFYFRMGQANVHPFLKLTTHSRTFQFIVLVIFVLLGWIHPMILLPSGFEFLCGVWTFSLLKKEKA</sequence>
<evidence type="ECO:0000313" key="3">
    <source>
        <dbReference type="Proteomes" id="UP000231926"/>
    </source>
</evidence>
<reference evidence="2 3" key="1">
    <citation type="submission" date="2017-07" db="EMBL/GenBank/DDBJ databases">
        <title>Leptospira spp. isolated from tropical soils.</title>
        <authorList>
            <person name="Thibeaux R."/>
            <person name="Iraola G."/>
            <person name="Ferres I."/>
            <person name="Bierque E."/>
            <person name="Girault D."/>
            <person name="Soupe-Gilbert M.-E."/>
            <person name="Picardeau M."/>
            <person name="Goarant C."/>
        </authorList>
    </citation>
    <scope>NUCLEOTIDE SEQUENCE [LARGE SCALE GENOMIC DNA]</scope>
    <source>
        <strain evidence="2 3">FH4-C-A2</strain>
    </source>
</reference>
<feature type="transmembrane region" description="Helical" evidence="1">
    <location>
        <begin position="12"/>
        <end position="34"/>
    </location>
</feature>
<dbReference type="Proteomes" id="UP000231926">
    <property type="component" value="Unassembled WGS sequence"/>
</dbReference>
<keyword evidence="1" id="KW-1133">Transmembrane helix</keyword>
<evidence type="ECO:0000256" key="1">
    <source>
        <dbReference type="SAM" id="Phobius"/>
    </source>
</evidence>
<keyword evidence="1" id="KW-0812">Transmembrane</keyword>
<name>A0A2M9YFB0_9LEPT</name>
<evidence type="ECO:0000313" key="2">
    <source>
        <dbReference type="EMBL" id="PJZ50210.1"/>
    </source>
</evidence>
<feature type="transmembrane region" description="Helical" evidence="1">
    <location>
        <begin position="40"/>
        <end position="57"/>
    </location>
</feature>
<organism evidence="2 3">
    <name type="scientific">Leptospira saintgironsiae</name>
    <dbReference type="NCBI Taxonomy" id="2023183"/>
    <lineage>
        <taxon>Bacteria</taxon>
        <taxon>Pseudomonadati</taxon>
        <taxon>Spirochaetota</taxon>
        <taxon>Spirochaetia</taxon>
        <taxon>Leptospirales</taxon>
        <taxon>Leptospiraceae</taxon>
        <taxon>Leptospira</taxon>
    </lineage>
</organism>
<proteinExistence type="predicted"/>
<keyword evidence="3" id="KW-1185">Reference proteome</keyword>
<comment type="caution">
    <text evidence="2">The sequence shown here is derived from an EMBL/GenBank/DDBJ whole genome shotgun (WGS) entry which is preliminary data.</text>
</comment>
<accession>A0A2M9YFB0</accession>
<dbReference type="RefSeq" id="WP_100708331.1">
    <property type="nucleotide sequence ID" value="NZ_NPDR01000001.1"/>
</dbReference>
<dbReference type="EMBL" id="NPDR01000001">
    <property type="protein sequence ID" value="PJZ50210.1"/>
    <property type="molecule type" value="Genomic_DNA"/>
</dbReference>
<dbReference type="AlphaFoldDB" id="A0A2M9YFB0"/>
<keyword evidence="1" id="KW-0472">Membrane</keyword>